<dbReference type="Pfam" id="PF02362">
    <property type="entry name" value="B3"/>
    <property type="match status" value="1"/>
</dbReference>
<reference evidence="8" key="2">
    <citation type="submission" date="2019-01" db="UniProtKB">
        <authorList>
            <consortium name="EnsemblPlants"/>
        </authorList>
    </citation>
    <scope>IDENTIFICATION</scope>
    <source>
        <strain evidence="8">cv. Heinz 1706</strain>
    </source>
</reference>
<dbReference type="InParanoid" id="A0A3Q7EM71"/>
<dbReference type="AlphaFoldDB" id="A0A3Q7EM71"/>
<dbReference type="GO" id="GO:0005634">
    <property type="term" value="C:nucleus"/>
    <property type="evidence" value="ECO:0007669"/>
    <property type="project" value="UniProtKB-SubCell"/>
</dbReference>
<dbReference type="Gramene" id="Solyc01g096790.3.1">
    <property type="protein sequence ID" value="Solyc01g096790.3.1"/>
    <property type="gene ID" value="Solyc01g096790.3"/>
</dbReference>
<evidence type="ECO:0000256" key="4">
    <source>
        <dbReference type="ARBA" id="ARBA00023163"/>
    </source>
</evidence>
<keyword evidence="5" id="KW-0539">Nucleus</keyword>
<evidence type="ECO:0000256" key="3">
    <source>
        <dbReference type="ARBA" id="ARBA00023125"/>
    </source>
</evidence>
<feature type="region of interest" description="Disordered" evidence="6">
    <location>
        <begin position="1"/>
        <end position="25"/>
    </location>
</feature>
<gene>
    <name evidence="8" type="primary">LOC101248919</name>
</gene>
<organism evidence="8">
    <name type="scientific">Solanum lycopersicum</name>
    <name type="common">Tomato</name>
    <name type="synonym">Lycopersicon esculentum</name>
    <dbReference type="NCBI Taxonomy" id="4081"/>
    <lineage>
        <taxon>Eukaryota</taxon>
        <taxon>Viridiplantae</taxon>
        <taxon>Streptophyta</taxon>
        <taxon>Embryophyta</taxon>
        <taxon>Tracheophyta</taxon>
        <taxon>Spermatophyta</taxon>
        <taxon>Magnoliopsida</taxon>
        <taxon>eudicotyledons</taxon>
        <taxon>Gunneridae</taxon>
        <taxon>Pentapetalae</taxon>
        <taxon>asterids</taxon>
        <taxon>lamiids</taxon>
        <taxon>Solanales</taxon>
        <taxon>Solanaceae</taxon>
        <taxon>Solanoideae</taxon>
        <taxon>Solaneae</taxon>
        <taxon>Solanum</taxon>
        <taxon>Solanum subgen. Lycopersicon</taxon>
    </lineage>
</organism>
<dbReference type="SUPFAM" id="SSF101936">
    <property type="entry name" value="DNA-binding pseudobarrel domain"/>
    <property type="match status" value="1"/>
</dbReference>
<dbReference type="Proteomes" id="UP000004994">
    <property type="component" value="Chromosome 1"/>
</dbReference>
<feature type="compositionally biased region" description="Basic and acidic residues" evidence="6">
    <location>
        <begin position="1"/>
        <end position="17"/>
    </location>
</feature>
<comment type="subcellular location">
    <subcellularLocation>
        <location evidence="1">Nucleus</location>
    </subcellularLocation>
</comment>
<dbReference type="EnsemblPlants" id="Solyc01g096790.3.1">
    <property type="protein sequence ID" value="Solyc01g096790.3.1"/>
    <property type="gene ID" value="Solyc01g096790.3"/>
</dbReference>
<dbReference type="PaxDb" id="4081-Solyc01g096790.2.1"/>
<dbReference type="InterPro" id="IPR015300">
    <property type="entry name" value="DNA-bd_pseudobarrel_sf"/>
</dbReference>
<keyword evidence="3" id="KW-0238">DNA-binding</keyword>
<dbReference type="CDD" id="cd10017">
    <property type="entry name" value="B3_DNA"/>
    <property type="match status" value="1"/>
</dbReference>
<dbReference type="STRING" id="4081.A0A3Q7EM71"/>
<dbReference type="InterPro" id="IPR003340">
    <property type="entry name" value="B3_DNA-bd"/>
</dbReference>
<evidence type="ECO:0000256" key="6">
    <source>
        <dbReference type="SAM" id="MobiDB-lite"/>
    </source>
</evidence>
<keyword evidence="2" id="KW-0805">Transcription regulation</keyword>
<name>A0A3Q7EM71_SOLLC</name>
<dbReference type="GO" id="GO:0003677">
    <property type="term" value="F:DNA binding"/>
    <property type="evidence" value="ECO:0007669"/>
    <property type="project" value="UniProtKB-KW"/>
</dbReference>
<keyword evidence="4" id="KW-0804">Transcription</keyword>
<proteinExistence type="predicted"/>
<evidence type="ECO:0000256" key="5">
    <source>
        <dbReference type="ARBA" id="ARBA00023242"/>
    </source>
</evidence>
<evidence type="ECO:0000256" key="1">
    <source>
        <dbReference type="ARBA" id="ARBA00004123"/>
    </source>
</evidence>
<dbReference type="Gene3D" id="2.40.330.10">
    <property type="entry name" value="DNA-binding pseudobarrel domain"/>
    <property type="match status" value="1"/>
</dbReference>
<sequence length="152" mass="17479">MEKRKVGRPRKNEEKGKVAVIGTSSPVNRRPPEFFKLFLSDQSSQQLVLPKDFSRKFGEKMKERSKIKDLCGNVWDVCIEKSEDGVVTFIGKGWEDFIKYQSLKNGYFLIFIYDDERDSSFTVKVFSTNGSKKSVPMTIQNTKGEDHVIVVE</sequence>
<accession>A0A3Q7EM71</accession>
<protein>
    <recommendedName>
        <fullName evidence="7">TF-B3 domain-containing protein</fullName>
    </recommendedName>
</protein>
<dbReference type="OrthoDB" id="1666376at2759"/>
<evidence type="ECO:0000256" key="2">
    <source>
        <dbReference type="ARBA" id="ARBA00023015"/>
    </source>
</evidence>
<dbReference type="SMART" id="SM01019">
    <property type="entry name" value="B3"/>
    <property type="match status" value="1"/>
</dbReference>
<dbReference type="PANTHER" id="PTHR31920:SF148">
    <property type="entry name" value="B3 DOMAIN-CONTAINING PROTEIN OS03G0621600"/>
    <property type="match status" value="1"/>
</dbReference>
<evidence type="ECO:0000313" key="9">
    <source>
        <dbReference type="Proteomes" id="UP000004994"/>
    </source>
</evidence>
<evidence type="ECO:0000313" key="8">
    <source>
        <dbReference type="EnsemblPlants" id="Solyc01g096790.3.1"/>
    </source>
</evidence>
<reference evidence="8" key="1">
    <citation type="journal article" date="2012" name="Nature">
        <title>The tomato genome sequence provides insights into fleshy fruit evolution.</title>
        <authorList>
            <consortium name="Tomato Genome Consortium"/>
        </authorList>
    </citation>
    <scope>NUCLEOTIDE SEQUENCE [LARGE SCALE GENOMIC DNA]</scope>
    <source>
        <strain evidence="8">cv. Heinz 1706</strain>
    </source>
</reference>
<dbReference type="OMA" id="ERAYITA"/>
<dbReference type="InterPro" id="IPR050655">
    <property type="entry name" value="Plant_B3_domain"/>
</dbReference>
<dbReference type="PANTHER" id="PTHR31920">
    <property type="entry name" value="B3 DOMAIN-CONTAINING"/>
    <property type="match status" value="1"/>
</dbReference>
<keyword evidence="9" id="KW-1185">Reference proteome</keyword>
<evidence type="ECO:0000259" key="7">
    <source>
        <dbReference type="PROSITE" id="PS50863"/>
    </source>
</evidence>
<dbReference type="FunCoup" id="A0A3Q7EM71">
    <property type="interactions" value="22"/>
</dbReference>
<dbReference type="PROSITE" id="PS50863">
    <property type="entry name" value="B3"/>
    <property type="match status" value="1"/>
</dbReference>
<dbReference type="SMR" id="A0A3Q7EM71"/>
<feature type="domain" description="TF-B3" evidence="7">
    <location>
        <begin position="32"/>
        <end position="129"/>
    </location>
</feature>